<protein>
    <recommendedName>
        <fullName evidence="3">Condensin complex subunit 1 C-terminal domain-containing protein</fullName>
    </recommendedName>
</protein>
<dbReference type="OrthoDB" id="1904058at2759"/>
<organism evidence="1 2">
    <name type="scientific">Klebsormidium nitens</name>
    <name type="common">Green alga</name>
    <name type="synonym">Ulothrix nitens</name>
    <dbReference type="NCBI Taxonomy" id="105231"/>
    <lineage>
        <taxon>Eukaryota</taxon>
        <taxon>Viridiplantae</taxon>
        <taxon>Streptophyta</taxon>
        <taxon>Klebsormidiophyceae</taxon>
        <taxon>Klebsormidiales</taxon>
        <taxon>Klebsormidiaceae</taxon>
        <taxon>Klebsormidium</taxon>
    </lineage>
</organism>
<keyword evidence="2" id="KW-1185">Reference proteome</keyword>
<dbReference type="AlphaFoldDB" id="A0A1Y1IG32"/>
<evidence type="ECO:0000313" key="2">
    <source>
        <dbReference type="Proteomes" id="UP000054558"/>
    </source>
</evidence>
<dbReference type="EMBL" id="DF237321">
    <property type="protein sequence ID" value="GAQ87716.1"/>
    <property type="molecule type" value="Genomic_DNA"/>
</dbReference>
<gene>
    <name evidence="1" type="ORF">KFL_003720070</name>
</gene>
<evidence type="ECO:0008006" key="3">
    <source>
        <dbReference type="Google" id="ProtNLM"/>
    </source>
</evidence>
<reference evidence="1 2" key="1">
    <citation type="journal article" date="2014" name="Nat. Commun.">
        <title>Klebsormidium flaccidum genome reveals primary factors for plant terrestrial adaptation.</title>
        <authorList>
            <person name="Hori K."/>
            <person name="Maruyama F."/>
            <person name="Fujisawa T."/>
            <person name="Togashi T."/>
            <person name="Yamamoto N."/>
            <person name="Seo M."/>
            <person name="Sato S."/>
            <person name="Yamada T."/>
            <person name="Mori H."/>
            <person name="Tajima N."/>
            <person name="Moriyama T."/>
            <person name="Ikeuchi M."/>
            <person name="Watanabe M."/>
            <person name="Wada H."/>
            <person name="Kobayashi K."/>
            <person name="Saito M."/>
            <person name="Masuda T."/>
            <person name="Sasaki-Sekimoto Y."/>
            <person name="Mashiguchi K."/>
            <person name="Awai K."/>
            <person name="Shimojima M."/>
            <person name="Masuda S."/>
            <person name="Iwai M."/>
            <person name="Nobusawa T."/>
            <person name="Narise T."/>
            <person name="Kondo S."/>
            <person name="Saito H."/>
            <person name="Sato R."/>
            <person name="Murakawa M."/>
            <person name="Ihara Y."/>
            <person name="Oshima-Yamada Y."/>
            <person name="Ohtaka K."/>
            <person name="Satoh M."/>
            <person name="Sonobe K."/>
            <person name="Ishii M."/>
            <person name="Ohtani R."/>
            <person name="Kanamori-Sato M."/>
            <person name="Honoki R."/>
            <person name="Miyazaki D."/>
            <person name="Mochizuki H."/>
            <person name="Umetsu J."/>
            <person name="Higashi K."/>
            <person name="Shibata D."/>
            <person name="Kamiya Y."/>
            <person name="Sato N."/>
            <person name="Nakamura Y."/>
            <person name="Tabata S."/>
            <person name="Ida S."/>
            <person name="Kurokawa K."/>
            <person name="Ohta H."/>
        </authorList>
    </citation>
    <scope>NUCLEOTIDE SEQUENCE [LARGE SCALE GENOMIC DNA]</scope>
    <source>
        <strain evidence="1 2">NIES-2285</strain>
    </source>
</reference>
<proteinExistence type="predicted"/>
<dbReference type="OMA" id="ICDGLCE"/>
<evidence type="ECO:0000313" key="1">
    <source>
        <dbReference type="EMBL" id="GAQ87716.1"/>
    </source>
</evidence>
<dbReference type="Proteomes" id="UP000054558">
    <property type="component" value="Unassembled WGS sequence"/>
</dbReference>
<accession>A0A1Y1IG32</accession>
<dbReference type="SUPFAM" id="SSF48371">
    <property type="entry name" value="ARM repeat"/>
    <property type="match status" value="1"/>
</dbReference>
<dbReference type="InterPro" id="IPR016024">
    <property type="entry name" value="ARM-type_fold"/>
</dbReference>
<name>A0A1Y1IG32_KLENI</name>
<sequence>MLCACVQEIESSAIFDGAQDDDADVKQDPFSKLRPFLREETRDQAFNFSSRAFIQKVIRYSVSTELRVCIFFICHLVKITDASLASGKEDKDTSGRRDWLDTKASAVSFLSSVSASLTKVFSKGRDIEEAAELVERSALDIVIGQNWAEVLHVVVDSEPKCGVSLLSRVVDVVICKTNAAKTDKMALLQDHIEAGMAVLTKYADRESGAQILAAFLGGYDGNKIEHSGAPQQRFPSEKHQKLVLQAFNIISQLQSRELTKAEVLGALKVIVFLMAPQTPVSTRMGDQLHSLVLSVRWSAQLHGSVEENESTLDGNDCLKWSLKTCATVSRKLNIKTWTEAEDLLRLHFVSLYPSHKEEVIELLYSMGDPLRLSEEILRAYVEAGVFTSPQHLGTLVHFVQWIGDMSRNYKTAETLFLSQMRDSRHVKERRTSRLEDGFDYMDEEDEKANEEGESPLNRHIWRFPFKNPQRTSGSHAVQHFAASLLAGDSVPGCYVPVLAHLASNRELPTLLRTAAVTSLGSFLLLSPDLAKQHKHLVQDLLREGAPEMKLAALEVASKLVLQAPNEYTPVFETIQQLLLNSDVKETAYCVFAELLLQQKLRAHVYLGAITAGLVDSSARIQSLMVFVLQRLLEDSGRARYKIVVDAYKQSAPEVRTGLLETLLDGFLDEKDLKADDLASHVLQLLVLGTEGAAEFAAHLSPSAKVLQQLDAHVQACPPRISLSNDPESVEALCKFVANHRKHSSATTASKDLVNRLLDHFQKKTRRRKRRAEISTAPESSSLGAIEEYARAVDAFNEKADASSIYEIIGDG</sequence>